<dbReference type="SUPFAM" id="SSF52172">
    <property type="entry name" value="CheY-like"/>
    <property type="match status" value="1"/>
</dbReference>
<dbReference type="InterPro" id="IPR001633">
    <property type="entry name" value="EAL_dom"/>
</dbReference>
<sequence length="400" mass="44081">MKILVVDDEPIQRKLIVHQLGRLGIEDVEACASGHDALTVLATAREGIDLIFCDLQMPGMDGIEFVRHLTRQGYAGKLVLVSGEGERILQTAEKLAQGHRLHVLGALSKPVTMDELRHVLQQRASPEPAAVRASRHTYTVDALRHAIAAGNLVNHYQPKVDLATGAVTGVETLVRWAHPQDGLIFPDQFIALAEDNGLIGELTRTVLLDALRHAHQWHMDGLPLQVAINVSMDNLVSLDFPDVVERAVHESGLPSGSVMLEVTESRLMKDPLTPLEILTRLRLKRIGLSIDDFGTGHSSLAQLRDIPFTELKIDRGFVHGASRDASLRAIFEASLGMARQLGMKVVAEGVEDREDWDFLQGTGCDFAQGWFVSRAMPPEQIPDWVADWEVRRPTLVSMGS</sequence>
<dbReference type="SMART" id="SM00052">
    <property type="entry name" value="EAL"/>
    <property type="match status" value="1"/>
</dbReference>
<dbReference type="InterPro" id="IPR001789">
    <property type="entry name" value="Sig_transdc_resp-reg_receiver"/>
</dbReference>
<name>A0ABX1PU69_9RHOO</name>
<dbReference type="InterPro" id="IPR035919">
    <property type="entry name" value="EAL_sf"/>
</dbReference>
<dbReference type="InterPro" id="IPR011006">
    <property type="entry name" value="CheY-like_superfamily"/>
</dbReference>
<dbReference type="PROSITE" id="PS50883">
    <property type="entry name" value="EAL"/>
    <property type="match status" value="1"/>
</dbReference>
<feature type="domain" description="Response regulatory" evidence="2">
    <location>
        <begin position="2"/>
        <end position="124"/>
    </location>
</feature>
<dbReference type="SUPFAM" id="SSF141868">
    <property type="entry name" value="EAL domain-like"/>
    <property type="match status" value="1"/>
</dbReference>
<evidence type="ECO:0000313" key="4">
    <source>
        <dbReference type="EMBL" id="NMG42745.1"/>
    </source>
</evidence>
<accession>A0ABX1PU69</accession>
<dbReference type="Proteomes" id="UP000623795">
    <property type="component" value="Unassembled WGS sequence"/>
</dbReference>
<dbReference type="PANTHER" id="PTHR33121">
    <property type="entry name" value="CYCLIC DI-GMP PHOSPHODIESTERASE PDEF"/>
    <property type="match status" value="1"/>
</dbReference>
<dbReference type="InterPro" id="IPR050706">
    <property type="entry name" value="Cyclic-di-GMP_PDE-like"/>
</dbReference>
<dbReference type="PANTHER" id="PTHR33121:SF79">
    <property type="entry name" value="CYCLIC DI-GMP PHOSPHODIESTERASE PDED-RELATED"/>
    <property type="match status" value="1"/>
</dbReference>
<dbReference type="Pfam" id="PF00563">
    <property type="entry name" value="EAL"/>
    <property type="match status" value="1"/>
</dbReference>
<dbReference type="CDD" id="cd01948">
    <property type="entry name" value="EAL"/>
    <property type="match status" value="1"/>
</dbReference>
<organism evidence="4 5">
    <name type="scientific">Aromatoleum toluvorans</name>
    <dbReference type="NCBI Taxonomy" id="92002"/>
    <lineage>
        <taxon>Bacteria</taxon>
        <taxon>Pseudomonadati</taxon>
        <taxon>Pseudomonadota</taxon>
        <taxon>Betaproteobacteria</taxon>
        <taxon>Rhodocyclales</taxon>
        <taxon>Rhodocyclaceae</taxon>
        <taxon>Aromatoleum</taxon>
    </lineage>
</organism>
<proteinExistence type="predicted"/>
<keyword evidence="1" id="KW-0597">Phosphoprotein</keyword>
<evidence type="ECO:0000259" key="2">
    <source>
        <dbReference type="PROSITE" id="PS50110"/>
    </source>
</evidence>
<dbReference type="Gene3D" id="3.40.50.2300">
    <property type="match status" value="1"/>
</dbReference>
<evidence type="ECO:0000256" key="1">
    <source>
        <dbReference type="PROSITE-ProRule" id="PRU00169"/>
    </source>
</evidence>
<gene>
    <name evidence="4" type="ORF">GPA22_03220</name>
</gene>
<dbReference type="EMBL" id="WTVN01000003">
    <property type="protein sequence ID" value="NMG42745.1"/>
    <property type="molecule type" value="Genomic_DNA"/>
</dbReference>
<dbReference type="PROSITE" id="PS50110">
    <property type="entry name" value="RESPONSE_REGULATORY"/>
    <property type="match status" value="1"/>
</dbReference>
<dbReference type="SMART" id="SM00448">
    <property type="entry name" value="REC"/>
    <property type="match status" value="1"/>
</dbReference>
<feature type="modified residue" description="4-aspartylphosphate" evidence="1">
    <location>
        <position position="54"/>
    </location>
</feature>
<comment type="caution">
    <text evidence="4">The sequence shown here is derived from an EMBL/GenBank/DDBJ whole genome shotgun (WGS) entry which is preliminary data.</text>
</comment>
<protein>
    <submittedName>
        <fullName evidence="4">EAL domain-containing protein</fullName>
    </submittedName>
</protein>
<evidence type="ECO:0000313" key="5">
    <source>
        <dbReference type="Proteomes" id="UP000623795"/>
    </source>
</evidence>
<dbReference type="Pfam" id="PF00072">
    <property type="entry name" value="Response_reg"/>
    <property type="match status" value="1"/>
</dbReference>
<reference evidence="4 5" key="1">
    <citation type="submission" date="2019-12" db="EMBL/GenBank/DDBJ databases">
        <title>Comparative genomics gives insights into the taxonomy of the Azoarcus-Aromatoleum group and reveals separate origins of nif in the plant-associated Azoarcus and non-plant-associated Aromatoleum sub-groups.</title>
        <authorList>
            <person name="Lafos M."/>
            <person name="Maluk M."/>
            <person name="Batista M."/>
            <person name="Junghare M."/>
            <person name="Carmona M."/>
            <person name="Faoro H."/>
            <person name="Cruz L.M."/>
            <person name="Battistoni F."/>
            <person name="De Souza E."/>
            <person name="Pedrosa F."/>
            <person name="Chen W.-M."/>
            <person name="Poole P.S."/>
            <person name="Dixon R.A."/>
            <person name="James E.K."/>
        </authorList>
    </citation>
    <scope>NUCLEOTIDE SEQUENCE [LARGE SCALE GENOMIC DNA]</scope>
    <source>
        <strain evidence="4 5">Td21</strain>
    </source>
</reference>
<keyword evidence="5" id="KW-1185">Reference proteome</keyword>
<dbReference type="Gene3D" id="3.20.20.450">
    <property type="entry name" value="EAL domain"/>
    <property type="match status" value="1"/>
</dbReference>
<evidence type="ECO:0000259" key="3">
    <source>
        <dbReference type="PROSITE" id="PS50883"/>
    </source>
</evidence>
<feature type="domain" description="EAL" evidence="3">
    <location>
        <begin position="136"/>
        <end position="389"/>
    </location>
</feature>